<comment type="caution">
    <text evidence="1">The sequence shown here is derived from an EMBL/GenBank/DDBJ whole genome shotgun (WGS) entry which is preliminary data.</text>
</comment>
<evidence type="ECO:0000313" key="1">
    <source>
        <dbReference type="EMBL" id="GER93075.1"/>
    </source>
</evidence>
<organism evidence="1">
    <name type="scientific">hot springs metagenome</name>
    <dbReference type="NCBI Taxonomy" id="433727"/>
    <lineage>
        <taxon>unclassified sequences</taxon>
        <taxon>metagenomes</taxon>
        <taxon>ecological metagenomes</taxon>
    </lineage>
</organism>
<dbReference type="AlphaFoldDB" id="A0A5J4KYQ0"/>
<proteinExistence type="predicted"/>
<dbReference type="EMBL" id="BLAB01000001">
    <property type="protein sequence ID" value="GER93075.1"/>
    <property type="molecule type" value="Genomic_DNA"/>
</dbReference>
<name>A0A5J4KYQ0_9ZZZZ</name>
<reference evidence="1" key="1">
    <citation type="submission" date="2019-10" db="EMBL/GenBank/DDBJ databases">
        <title>Metagenomic sequencing of thiosulfate-disproportionating enrichment culture.</title>
        <authorList>
            <person name="Umezawa K."/>
            <person name="Kojima H."/>
            <person name="Fukui M."/>
        </authorList>
    </citation>
    <scope>NUCLEOTIDE SEQUENCE</scope>
    <source>
        <strain evidence="1">45J</strain>
    </source>
</reference>
<protein>
    <submittedName>
        <fullName evidence="1">Uncharacterized protein</fullName>
    </submittedName>
</protein>
<gene>
    <name evidence="1" type="ORF">A45J_0808</name>
</gene>
<sequence>MMSNRNNYTAKMTLKKQNRSAAGLVSERFPYVSDIIIHMTYYQKGPNPVLMLRTVNVFPSSYAYFKMDCMIKDCDGGGFDLTPVIAEMVKTHKKVKKGSLVCHGKTDYHSHEHASIDYDIMIKYNKKSERHRDKLHI</sequence>
<accession>A0A5J4KYQ0</accession>